<proteinExistence type="predicted"/>
<name>A0A8C9Z3Y5_SANLU</name>
<evidence type="ECO:0000256" key="1">
    <source>
        <dbReference type="ARBA" id="ARBA00022729"/>
    </source>
</evidence>
<keyword evidence="8" id="KW-1185">Reference proteome</keyword>
<dbReference type="InterPro" id="IPR036179">
    <property type="entry name" value="Ig-like_dom_sf"/>
</dbReference>
<keyword evidence="3" id="KW-0675">Receptor</keyword>
<dbReference type="InterPro" id="IPR007110">
    <property type="entry name" value="Ig-like_dom"/>
</dbReference>
<dbReference type="SUPFAM" id="SSF48726">
    <property type="entry name" value="Immunoglobulin"/>
    <property type="match status" value="1"/>
</dbReference>
<dbReference type="SMART" id="SM00406">
    <property type="entry name" value="IGv"/>
    <property type="match status" value="1"/>
</dbReference>
<dbReference type="InterPro" id="IPR013106">
    <property type="entry name" value="Ig_V-set"/>
</dbReference>
<dbReference type="InterPro" id="IPR051287">
    <property type="entry name" value="TCR_variable_region"/>
</dbReference>
<evidence type="ECO:0000259" key="6">
    <source>
        <dbReference type="PROSITE" id="PS50835"/>
    </source>
</evidence>
<reference evidence="7" key="1">
    <citation type="submission" date="2025-08" db="UniProtKB">
        <authorList>
            <consortium name="Ensembl"/>
        </authorList>
    </citation>
    <scope>IDENTIFICATION</scope>
</reference>
<keyword evidence="5" id="KW-0391">Immunity</keyword>
<dbReference type="PANTHER" id="PTHR19367">
    <property type="entry name" value="T-CELL RECEPTOR ALPHA CHAIN V REGION"/>
    <property type="match status" value="1"/>
</dbReference>
<keyword evidence="5" id="KW-1279">T cell receptor</keyword>
<evidence type="ECO:0000256" key="4">
    <source>
        <dbReference type="ARBA" id="ARBA00023319"/>
    </source>
</evidence>
<dbReference type="GO" id="GO:0002250">
    <property type="term" value="P:adaptive immune response"/>
    <property type="evidence" value="ECO:0007669"/>
    <property type="project" value="UniProtKB-KW"/>
</dbReference>
<organism evidence="7 8">
    <name type="scientific">Sander lucioperca</name>
    <name type="common">Pike-perch</name>
    <name type="synonym">Perca lucioperca</name>
    <dbReference type="NCBI Taxonomy" id="283035"/>
    <lineage>
        <taxon>Eukaryota</taxon>
        <taxon>Metazoa</taxon>
        <taxon>Chordata</taxon>
        <taxon>Craniata</taxon>
        <taxon>Vertebrata</taxon>
        <taxon>Euteleostomi</taxon>
        <taxon>Actinopterygii</taxon>
        <taxon>Neopterygii</taxon>
        <taxon>Teleostei</taxon>
        <taxon>Neoteleostei</taxon>
        <taxon>Acanthomorphata</taxon>
        <taxon>Eupercaria</taxon>
        <taxon>Perciformes</taxon>
        <taxon>Percoidei</taxon>
        <taxon>Percidae</taxon>
        <taxon>Luciopercinae</taxon>
        <taxon>Sander</taxon>
    </lineage>
</organism>
<keyword evidence="2" id="KW-1064">Adaptive immunity</keyword>
<dbReference type="PANTHER" id="PTHR19367:SF18">
    <property type="entry name" value="T CELL RECEPTOR ALPHA VARIABLE 16"/>
    <property type="match status" value="1"/>
</dbReference>
<dbReference type="AlphaFoldDB" id="A0A8C9Z3Y5"/>
<evidence type="ECO:0000256" key="2">
    <source>
        <dbReference type="ARBA" id="ARBA00023130"/>
    </source>
</evidence>
<dbReference type="InterPro" id="IPR003599">
    <property type="entry name" value="Ig_sub"/>
</dbReference>
<dbReference type="Pfam" id="PF07686">
    <property type="entry name" value="V-set"/>
    <property type="match status" value="1"/>
</dbReference>
<evidence type="ECO:0000313" key="8">
    <source>
        <dbReference type="Proteomes" id="UP000694568"/>
    </source>
</evidence>
<dbReference type="Ensembl" id="ENSSLUT00000035721.1">
    <property type="protein sequence ID" value="ENSSLUP00000034644.1"/>
    <property type="gene ID" value="ENSSLUG00000015412.1"/>
</dbReference>
<dbReference type="Proteomes" id="UP000694568">
    <property type="component" value="Unplaced"/>
</dbReference>
<evidence type="ECO:0000256" key="3">
    <source>
        <dbReference type="ARBA" id="ARBA00023170"/>
    </source>
</evidence>
<accession>A0A8C9Z3Y5</accession>
<dbReference type="Gene3D" id="2.60.40.10">
    <property type="entry name" value="Immunoglobulins"/>
    <property type="match status" value="1"/>
</dbReference>
<dbReference type="InterPro" id="IPR013783">
    <property type="entry name" value="Ig-like_fold"/>
</dbReference>
<dbReference type="SMART" id="SM00409">
    <property type="entry name" value="IG"/>
    <property type="match status" value="1"/>
</dbReference>
<keyword evidence="4" id="KW-0393">Immunoglobulin domain</keyword>
<dbReference type="GeneTree" id="ENSGT01030000234557"/>
<dbReference type="PROSITE" id="PS50835">
    <property type="entry name" value="IG_LIKE"/>
    <property type="match status" value="1"/>
</dbReference>
<evidence type="ECO:0000256" key="5">
    <source>
        <dbReference type="ARBA" id="ARBA00043266"/>
    </source>
</evidence>
<evidence type="ECO:0000313" key="7">
    <source>
        <dbReference type="Ensembl" id="ENSSLUP00000034644.1"/>
    </source>
</evidence>
<keyword evidence="1" id="KW-0732">Signal</keyword>
<feature type="domain" description="Ig-like" evidence="6">
    <location>
        <begin position="1"/>
        <end position="106"/>
    </location>
</feature>
<sequence>HLLMIQPTGDVITTEGETVTLDCKFVTDQTPTLYWYKQKENDYPKMLLQHFSVKTENAKAQERIDATIKDKSVSLKIQKLQLSDSAVYYCALRPTSSINKTDFTLSSIQHNTPQHPPEGVTLC</sequence>
<protein>
    <recommendedName>
        <fullName evidence="6">Ig-like domain-containing protein</fullName>
    </recommendedName>
</protein>
<dbReference type="GO" id="GO:0042101">
    <property type="term" value="C:T cell receptor complex"/>
    <property type="evidence" value="ECO:0007669"/>
    <property type="project" value="UniProtKB-KW"/>
</dbReference>
<reference evidence="7" key="2">
    <citation type="submission" date="2025-09" db="UniProtKB">
        <authorList>
            <consortium name="Ensembl"/>
        </authorList>
    </citation>
    <scope>IDENTIFICATION</scope>
</reference>